<dbReference type="InterPro" id="IPR044925">
    <property type="entry name" value="His-Me_finger_sf"/>
</dbReference>
<evidence type="ECO:0008006" key="6">
    <source>
        <dbReference type="Google" id="ProtNLM"/>
    </source>
</evidence>
<feature type="domain" description="DNA/RNA non-specific endonuclease/pyrophosphatase/phosphodiesterase" evidence="3">
    <location>
        <begin position="56"/>
        <end position="263"/>
    </location>
</feature>
<dbReference type="InterPro" id="IPR001604">
    <property type="entry name" value="Endo_G_ENPP1-like_dom"/>
</dbReference>
<dbReference type="InterPro" id="IPR039015">
    <property type="entry name" value="ENDOD1"/>
</dbReference>
<name>A0A8D0DJT5_SALMN</name>
<dbReference type="GO" id="GO:0046872">
    <property type="term" value="F:metal ion binding"/>
    <property type="evidence" value="ECO:0007669"/>
    <property type="project" value="InterPro"/>
</dbReference>
<sequence length="275" mass="31182">MLLLLLIGVCWHSAPGRGEVVTSFEDTCPQFFFRETPPSIEFGHSGYVQICQRYKNQYRYATLYDRNNRIPVYSAYLYNPGQAKRPKTWRIEPQLIDSTLQPEIETEYTLEQKTGVTEDALRQSQAVSNDYKNLIDFNRGHLNPNSHQPDVDAKTATFTLTNIVPQYIKLNGGSWNNYEQATMASNTQGCRETFAVVGAVPGNNFIAQGRVNKPGYMWSAACCVIDNNHLKSWAIIAQNDEDAVETLTLGQLEETLAKLYNLNNVLLFHSDCPRE</sequence>
<feature type="signal peptide" evidence="1">
    <location>
        <begin position="1"/>
        <end position="18"/>
    </location>
</feature>
<proteinExistence type="predicted"/>
<protein>
    <recommendedName>
        <fullName evidence="6">ENDD1 protein</fullName>
    </recommendedName>
</protein>
<dbReference type="Gene3D" id="3.40.570.10">
    <property type="entry name" value="Extracellular Endonuclease, subunit A"/>
    <property type="match status" value="1"/>
</dbReference>
<evidence type="ECO:0000259" key="3">
    <source>
        <dbReference type="SMART" id="SM00892"/>
    </source>
</evidence>
<dbReference type="SMART" id="SM00892">
    <property type="entry name" value="Endonuclease_NS"/>
    <property type="match status" value="1"/>
</dbReference>
<keyword evidence="1" id="KW-0732">Signal</keyword>
<dbReference type="AlphaFoldDB" id="A0A8D0DJT5"/>
<dbReference type="Pfam" id="PF01223">
    <property type="entry name" value="Endonuclease_NS"/>
    <property type="match status" value="1"/>
</dbReference>
<dbReference type="PANTHER" id="PTHR21472">
    <property type="entry name" value="ENDONUCLEASE DOMAIN-CONTAINING 1 PROTEIN ENDOD1"/>
    <property type="match status" value="1"/>
</dbReference>
<dbReference type="PANTHER" id="PTHR21472:SF26">
    <property type="entry name" value="ENDONUCLEASE DOMAIN CONTAINING 1"/>
    <property type="match status" value="1"/>
</dbReference>
<evidence type="ECO:0000259" key="2">
    <source>
        <dbReference type="SMART" id="SM00477"/>
    </source>
</evidence>
<evidence type="ECO:0000313" key="5">
    <source>
        <dbReference type="Proteomes" id="UP000694421"/>
    </source>
</evidence>
<reference evidence="4" key="2">
    <citation type="submission" date="2025-09" db="UniProtKB">
        <authorList>
            <consortium name="Ensembl"/>
        </authorList>
    </citation>
    <scope>IDENTIFICATION</scope>
</reference>
<accession>A0A8D0DJT5</accession>
<dbReference type="InterPro" id="IPR044929">
    <property type="entry name" value="DNA/RNA_non-sp_Endonuclease_sf"/>
</dbReference>
<feature type="chain" id="PRO_5034772050" description="ENDD1 protein" evidence="1">
    <location>
        <begin position="19"/>
        <end position="275"/>
    </location>
</feature>
<dbReference type="Ensembl" id="ENSSMRT00000010954.1">
    <property type="protein sequence ID" value="ENSSMRP00000009398.1"/>
    <property type="gene ID" value="ENSSMRG00000007498.1"/>
</dbReference>
<dbReference type="GO" id="GO:0016787">
    <property type="term" value="F:hydrolase activity"/>
    <property type="evidence" value="ECO:0007669"/>
    <property type="project" value="InterPro"/>
</dbReference>
<dbReference type="Proteomes" id="UP000694421">
    <property type="component" value="Unplaced"/>
</dbReference>
<dbReference type="GO" id="GO:0003676">
    <property type="term" value="F:nucleic acid binding"/>
    <property type="evidence" value="ECO:0007669"/>
    <property type="project" value="InterPro"/>
</dbReference>
<feature type="domain" description="ENPP1-3/EXOG-like endonuclease/phosphodiesterase" evidence="2">
    <location>
        <begin position="57"/>
        <end position="267"/>
    </location>
</feature>
<reference evidence="4" key="1">
    <citation type="submission" date="2025-08" db="UniProtKB">
        <authorList>
            <consortium name="Ensembl"/>
        </authorList>
    </citation>
    <scope>IDENTIFICATION</scope>
</reference>
<dbReference type="OMA" id="NGHHDDY"/>
<evidence type="ECO:0000256" key="1">
    <source>
        <dbReference type="SAM" id="SignalP"/>
    </source>
</evidence>
<dbReference type="InterPro" id="IPR020821">
    <property type="entry name" value="ENPP1-3/EXOG-like_nuc-like"/>
</dbReference>
<keyword evidence="5" id="KW-1185">Reference proteome</keyword>
<organism evidence="4 5">
    <name type="scientific">Salvator merianae</name>
    <name type="common">Argentine black and white tegu</name>
    <name type="synonym">Tupinambis merianae</name>
    <dbReference type="NCBI Taxonomy" id="96440"/>
    <lineage>
        <taxon>Eukaryota</taxon>
        <taxon>Metazoa</taxon>
        <taxon>Chordata</taxon>
        <taxon>Craniata</taxon>
        <taxon>Vertebrata</taxon>
        <taxon>Euteleostomi</taxon>
        <taxon>Lepidosauria</taxon>
        <taxon>Squamata</taxon>
        <taxon>Bifurcata</taxon>
        <taxon>Unidentata</taxon>
        <taxon>Episquamata</taxon>
        <taxon>Laterata</taxon>
        <taxon>Teiioidea</taxon>
        <taxon>Teiidae</taxon>
        <taxon>Salvator</taxon>
    </lineage>
</organism>
<evidence type="ECO:0000313" key="4">
    <source>
        <dbReference type="Ensembl" id="ENSSMRP00000009398.1"/>
    </source>
</evidence>
<dbReference type="GeneTree" id="ENSGT01030000234592"/>
<dbReference type="SUPFAM" id="SSF54060">
    <property type="entry name" value="His-Me finger endonucleases"/>
    <property type="match status" value="1"/>
</dbReference>
<dbReference type="SMART" id="SM00477">
    <property type="entry name" value="NUC"/>
    <property type="match status" value="1"/>
</dbReference>